<evidence type="ECO:0000313" key="3">
    <source>
        <dbReference type="EMBL" id="SKC10854.1"/>
    </source>
</evidence>
<evidence type="ECO:0000256" key="1">
    <source>
        <dbReference type="ARBA" id="ARBA00022729"/>
    </source>
</evidence>
<evidence type="ECO:0000259" key="2">
    <source>
        <dbReference type="Pfam" id="PF18962"/>
    </source>
</evidence>
<dbReference type="NCBIfam" id="TIGR04183">
    <property type="entry name" value="Por_Secre_tail"/>
    <property type="match status" value="1"/>
</dbReference>
<organism evidence="3 4">
    <name type="scientific">Soonwooa buanensis</name>
    <dbReference type="NCBI Taxonomy" id="619805"/>
    <lineage>
        <taxon>Bacteria</taxon>
        <taxon>Pseudomonadati</taxon>
        <taxon>Bacteroidota</taxon>
        <taxon>Flavobacteriia</taxon>
        <taxon>Flavobacteriales</taxon>
        <taxon>Weeksellaceae</taxon>
        <taxon>Chryseobacterium group</taxon>
        <taxon>Soonwooa</taxon>
    </lineage>
</organism>
<name>A0A1T5GR15_9FLAO</name>
<dbReference type="Pfam" id="PF13287">
    <property type="entry name" value="Fn3_assoc"/>
    <property type="match status" value="1"/>
</dbReference>
<protein>
    <submittedName>
        <fullName evidence="3">Por secretion system C-terminal sorting domain-containing protein</fullName>
    </submittedName>
</protein>
<accession>A0A1T5GR15</accession>
<feature type="domain" description="Secretion system C-terminal sorting" evidence="2">
    <location>
        <begin position="214"/>
        <end position="275"/>
    </location>
</feature>
<sequence length="283" mass="31830">MKKIYLFFLLLFLTTYYYGQDIYTSEAPNSHYYSAYNVSFNGNGTLYFTTDGSDPTLNSNSAVNSFNVFIDANKIVKVFIVDNQNTTSQIKTFKYFTGEIPLAKIFFKPPSNWTSSCVMVDMVEPVSINGMIIDANWNLQSTNCEGWLKKETPFYHSNLIFSNCPIAPIGAEYSGIIPAGSLILYDFTNGEISNPPSCLNLGTSELSKVVIVKIYPNPTENFLEINSKIDFVNYSIHTLDGRIINVNQLNGKQIDVSKLSKGNYLLKLSSKNYETAIIQFIKK</sequence>
<evidence type="ECO:0000313" key="4">
    <source>
        <dbReference type="Proteomes" id="UP000191112"/>
    </source>
</evidence>
<keyword evidence="4" id="KW-1185">Reference proteome</keyword>
<dbReference type="STRING" id="619805.SAMN05660477_03064"/>
<dbReference type="EMBL" id="FUYZ01000016">
    <property type="protein sequence ID" value="SKC10854.1"/>
    <property type="molecule type" value="Genomic_DNA"/>
</dbReference>
<gene>
    <name evidence="3" type="ORF">SAMN05660477_03064</name>
</gene>
<proteinExistence type="predicted"/>
<keyword evidence="1" id="KW-0732">Signal</keyword>
<dbReference type="RefSeq" id="WP_079668275.1">
    <property type="nucleotide sequence ID" value="NZ_FUYZ01000016.1"/>
</dbReference>
<dbReference type="InterPro" id="IPR026444">
    <property type="entry name" value="Secre_tail"/>
</dbReference>
<dbReference type="Proteomes" id="UP000191112">
    <property type="component" value="Unassembled WGS sequence"/>
</dbReference>
<dbReference type="InterPro" id="IPR026876">
    <property type="entry name" value="Fn3_assoc_repeat"/>
</dbReference>
<dbReference type="AlphaFoldDB" id="A0A1T5GR15"/>
<dbReference type="OrthoDB" id="1153025at2"/>
<dbReference type="Pfam" id="PF18962">
    <property type="entry name" value="Por_Secre_tail"/>
    <property type="match status" value="1"/>
</dbReference>
<reference evidence="3 4" key="1">
    <citation type="submission" date="2017-02" db="EMBL/GenBank/DDBJ databases">
        <authorList>
            <person name="Peterson S.W."/>
        </authorList>
    </citation>
    <scope>NUCLEOTIDE SEQUENCE [LARGE SCALE GENOMIC DNA]</scope>
    <source>
        <strain evidence="3 4">DSM 22323</strain>
    </source>
</reference>